<dbReference type="InterPro" id="IPR050669">
    <property type="entry name" value="Hemerythrin"/>
</dbReference>
<dbReference type="SUPFAM" id="SSF47188">
    <property type="entry name" value="Hemerythrin-like"/>
    <property type="match status" value="1"/>
</dbReference>
<dbReference type="Proteomes" id="UP000476820">
    <property type="component" value="Unassembled WGS sequence"/>
</dbReference>
<dbReference type="EMBL" id="SWOV01000029">
    <property type="protein sequence ID" value="NFF88399.1"/>
    <property type="molecule type" value="Genomic_DNA"/>
</dbReference>
<dbReference type="PROSITE" id="PS00550">
    <property type="entry name" value="HEMERYTHRINS"/>
    <property type="match status" value="1"/>
</dbReference>
<reference evidence="9 10" key="2">
    <citation type="submission" date="2019-04" db="EMBL/GenBank/DDBJ databases">
        <title>Genome sequencing of Clostridium botulinum Groups I-IV and Clostridium butyricum.</title>
        <authorList>
            <person name="Brunt J."/>
            <person name="Van Vliet A.H.M."/>
            <person name="Stringer S.C."/>
            <person name="Carter A.T."/>
            <person name="Peck M.W."/>
        </authorList>
    </citation>
    <scope>NUCLEOTIDE SEQUENCE [LARGE SCALE GENOMIC DNA]</scope>
    <source>
        <strain evidence="6 10">1605</strain>
        <strain evidence="7 9">CB-K-33E</strain>
    </source>
</reference>
<evidence type="ECO:0000313" key="6">
    <source>
        <dbReference type="EMBL" id="NFF88399.1"/>
    </source>
</evidence>
<proteinExistence type="inferred from homology"/>
<reference evidence="5 8" key="1">
    <citation type="submission" date="2019-02" db="EMBL/GenBank/DDBJ databases">
        <title>Genome sequencing of Clostridium botulinum clinical isolates.</title>
        <authorList>
            <person name="Brunt J."/>
            <person name="Van Vliet A.H.M."/>
            <person name="Stringer S.C."/>
            <person name="Grant K.A."/>
            <person name="Carter A.C."/>
            <person name="Peck M.W."/>
        </authorList>
    </citation>
    <scope>NUCLEOTIDE SEQUENCE [LARGE SCALE GENOMIC DNA]</scope>
    <source>
        <strain evidence="5 8">H113700579</strain>
    </source>
</reference>
<dbReference type="Proteomes" id="UP000473681">
    <property type="component" value="Unassembled WGS sequence"/>
</dbReference>
<dbReference type="InterPro" id="IPR012312">
    <property type="entry name" value="Hemerythrin-like"/>
</dbReference>
<dbReference type="CDD" id="cd12107">
    <property type="entry name" value="Hemerythrin"/>
    <property type="match status" value="1"/>
</dbReference>
<accession>A0A0C2N8Z7</accession>
<dbReference type="InterPro" id="IPR035938">
    <property type="entry name" value="Hemerythrin-like_sf"/>
</dbReference>
<dbReference type="Proteomes" id="UP000472355">
    <property type="component" value="Unassembled WGS sequence"/>
</dbReference>
<sequence>MIKWDDSYNIGIETIDEQHKYLFKLCRDLEILLETPNAIYKVDDAIKLVCDFRNYVTYHFYYEEMYFGMVHYNYLADHIADHKEFKKQILDINVSNFYKENYDELKTLINFLYGWIFDHITKKDVNLKTLIK</sequence>
<feature type="domain" description="Hemerythrin-like" evidence="4">
    <location>
        <begin position="11"/>
        <end position="127"/>
    </location>
</feature>
<evidence type="ECO:0000313" key="10">
    <source>
        <dbReference type="Proteomes" id="UP000476820"/>
    </source>
</evidence>
<dbReference type="InterPro" id="IPR012827">
    <property type="entry name" value="Hemerythrin_metal-bd"/>
</dbReference>
<evidence type="ECO:0000259" key="4">
    <source>
        <dbReference type="Pfam" id="PF01814"/>
    </source>
</evidence>
<evidence type="ECO:0000256" key="3">
    <source>
        <dbReference type="ARBA" id="ARBA00023004"/>
    </source>
</evidence>
<keyword evidence="2" id="KW-0479">Metal-binding</keyword>
<evidence type="ECO:0000256" key="2">
    <source>
        <dbReference type="ARBA" id="ARBA00022723"/>
    </source>
</evidence>
<dbReference type="GO" id="GO:0046872">
    <property type="term" value="F:metal ion binding"/>
    <property type="evidence" value="ECO:0007669"/>
    <property type="project" value="UniProtKB-KW"/>
</dbReference>
<evidence type="ECO:0000256" key="1">
    <source>
        <dbReference type="ARBA" id="ARBA00010587"/>
    </source>
</evidence>
<evidence type="ECO:0000313" key="9">
    <source>
        <dbReference type="Proteomes" id="UP000473681"/>
    </source>
</evidence>
<gene>
    <name evidence="5" type="ORF">EXM65_18060</name>
    <name evidence="6" type="ORF">FC774_11030</name>
    <name evidence="7" type="ORF">FDB51_02760</name>
</gene>
<evidence type="ECO:0000313" key="7">
    <source>
        <dbReference type="EMBL" id="NFN34062.1"/>
    </source>
</evidence>
<comment type="caution">
    <text evidence="7">The sequence shown here is derived from an EMBL/GenBank/DDBJ whole genome shotgun (WGS) entry which is preliminary data.</text>
</comment>
<dbReference type="InterPro" id="IPR016131">
    <property type="entry name" value="Haemerythrin_Fe_BS"/>
</dbReference>
<protein>
    <submittedName>
        <fullName evidence="7">Hemerythrin-binding protein</fullName>
    </submittedName>
</protein>
<dbReference type="EMBL" id="SGKU01000080">
    <property type="protein sequence ID" value="NFA44410.1"/>
    <property type="molecule type" value="Genomic_DNA"/>
</dbReference>
<dbReference type="EMBL" id="SWVK01000003">
    <property type="protein sequence ID" value="NFN34062.1"/>
    <property type="molecule type" value="Genomic_DNA"/>
</dbReference>
<organism evidence="7 9">
    <name type="scientific">Clostridium botulinum</name>
    <dbReference type="NCBI Taxonomy" id="1491"/>
    <lineage>
        <taxon>Bacteria</taxon>
        <taxon>Bacillati</taxon>
        <taxon>Bacillota</taxon>
        <taxon>Clostridia</taxon>
        <taxon>Eubacteriales</taxon>
        <taxon>Clostridiaceae</taxon>
        <taxon>Clostridium</taxon>
    </lineage>
</organism>
<dbReference type="OrthoDB" id="9797092at2"/>
<name>A0A0C2N8Z7_CLOBO</name>
<dbReference type="Gene3D" id="1.20.120.50">
    <property type="entry name" value="Hemerythrin-like"/>
    <property type="match status" value="1"/>
</dbReference>
<dbReference type="AlphaFoldDB" id="A0A0C2N8Z7"/>
<dbReference type="Pfam" id="PF01814">
    <property type="entry name" value="Hemerythrin"/>
    <property type="match status" value="1"/>
</dbReference>
<comment type="similarity">
    <text evidence="1">Belongs to the hemerythrin family.</text>
</comment>
<dbReference type="RefSeq" id="WP_012451878.1">
    <property type="nucleotide sequence ID" value="NZ_CP010520.1"/>
</dbReference>
<evidence type="ECO:0000313" key="8">
    <source>
        <dbReference type="Proteomes" id="UP000472355"/>
    </source>
</evidence>
<keyword evidence="3" id="KW-0408">Iron</keyword>
<dbReference type="PANTHER" id="PTHR37164">
    <property type="entry name" value="BACTERIOHEMERYTHRIN"/>
    <property type="match status" value="1"/>
</dbReference>
<dbReference type="PANTHER" id="PTHR37164:SF1">
    <property type="entry name" value="BACTERIOHEMERYTHRIN"/>
    <property type="match status" value="1"/>
</dbReference>
<dbReference type="NCBIfam" id="TIGR02481">
    <property type="entry name" value="hemeryth_dom"/>
    <property type="match status" value="1"/>
</dbReference>
<evidence type="ECO:0000313" key="5">
    <source>
        <dbReference type="EMBL" id="NFA44410.1"/>
    </source>
</evidence>